<keyword evidence="8" id="KW-1185">Reference proteome</keyword>
<dbReference type="EMBL" id="KV878597">
    <property type="protein sequence ID" value="OJJ53631.1"/>
    <property type="molecule type" value="Genomic_DNA"/>
</dbReference>
<keyword evidence="4" id="KW-0560">Oxidoreductase</keyword>
<dbReference type="Gene3D" id="1.10.630.10">
    <property type="entry name" value="Cytochrome P450"/>
    <property type="match status" value="1"/>
</dbReference>
<evidence type="ECO:0000256" key="2">
    <source>
        <dbReference type="ARBA" id="ARBA00010617"/>
    </source>
</evidence>
<dbReference type="GO" id="GO:0005506">
    <property type="term" value="F:iron ion binding"/>
    <property type="evidence" value="ECO:0007669"/>
    <property type="project" value="InterPro"/>
</dbReference>
<reference evidence="8" key="1">
    <citation type="journal article" date="2017" name="Genome Biol.">
        <title>Comparative genomics reveals high biological diversity and specific adaptations in the industrially and medically important fungal genus Aspergillus.</title>
        <authorList>
            <person name="de Vries R.P."/>
            <person name="Riley R."/>
            <person name="Wiebenga A."/>
            <person name="Aguilar-Osorio G."/>
            <person name="Amillis S."/>
            <person name="Uchima C.A."/>
            <person name="Anderluh G."/>
            <person name="Asadollahi M."/>
            <person name="Askin M."/>
            <person name="Barry K."/>
            <person name="Battaglia E."/>
            <person name="Bayram O."/>
            <person name="Benocci T."/>
            <person name="Braus-Stromeyer S.A."/>
            <person name="Caldana C."/>
            <person name="Canovas D."/>
            <person name="Cerqueira G.C."/>
            <person name="Chen F."/>
            <person name="Chen W."/>
            <person name="Choi C."/>
            <person name="Clum A."/>
            <person name="Dos Santos R.A."/>
            <person name="Damasio A.R."/>
            <person name="Diallinas G."/>
            <person name="Emri T."/>
            <person name="Fekete E."/>
            <person name="Flipphi M."/>
            <person name="Freyberg S."/>
            <person name="Gallo A."/>
            <person name="Gournas C."/>
            <person name="Habgood R."/>
            <person name="Hainaut M."/>
            <person name="Harispe M.L."/>
            <person name="Henrissat B."/>
            <person name="Hilden K.S."/>
            <person name="Hope R."/>
            <person name="Hossain A."/>
            <person name="Karabika E."/>
            <person name="Karaffa L."/>
            <person name="Karanyi Z."/>
            <person name="Krasevec N."/>
            <person name="Kuo A."/>
            <person name="Kusch H."/>
            <person name="LaButti K."/>
            <person name="Lagendijk E.L."/>
            <person name="Lapidus A."/>
            <person name="Levasseur A."/>
            <person name="Lindquist E."/>
            <person name="Lipzen A."/>
            <person name="Logrieco A.F."/>
            <person name="MacCabe A."/>
            <person name="Maekelae M.R."/>
            <person name="Malavazi I."/>
            <person name="Melin P."/>
            <person name="Meyer V."/>
            <person name="Mielnichuk N."/>
            <person name="Miskei M."/>
            <person name="Molnar A.P."/>
            <person name="Mule G."/>
            <person name="Ngan C.Y."/>
            <person name="Orejas M."/>
            <person name="Orosz E."/>
            <person name="Ouedraogo J.P."/>
            <person name="Overkamp K.M."/>
            <person name="Park H.-S."/>
            <person name="Perrone G."/>
            <person name="Piumi F."/>
            <person name="Punt P.J."/>
            <person name="Ram A.F."/>
            <person name="Ramon A."/>
            <person name="Rauscher S."/>
            <person name="Record E."/>
            <person name="Riano-Pachon D.M."/>
            <person name="Robert V."/>
            <person name="Roehrig J."/>
            <person name="Ruller R."/>
            <person name="Salamov A."/>
            <person name="Salih N.S."/>
            <person name="Samson R.A."/>
            <person name="Sandor E."/>
            <person name="Sanguinetti M."/>
            <person name="Schuetze T."/>
            <person name="Sepcic K."/>
            <person name="Shelest E."/>
            <person name="Sherlock G."/>
            <person name="Sophianopoulou V."/>
            <person name="Squina F.M."/>
            <person name="Sun H."/>
            <person name="Susca A."/>
            <person name="Todd R.B."/>
            <person name="Tsang A."/>
            <person name="Unkles S.E."/>
            <person name="van de Wiele N."/>
            <person name="van Rossen-Uffink D."/>
            <person name="Oliveira J.V."/>
            <person name="Vesth T.C."/>
            <person name="Visser J."/>
            <person name="Yu J.-H."/>
            <person name="Zhou M."/>
            <person name="Andersen M.R."/>
            <person name="Archer D.B."/>
            <person name="Baker S.E."/>
            <person name="Benoit I."/>
            <person name="Brakhage A.A."/>
            <person name="Braus G.H."/>
            <person name="Fischer R."/>
            <person name="Frisvad J.C."/>
            <person name="Goldman G.H."/>
            <person name="Houbraken J."/>
            <person name="Oakley B."/>
            <person name="Pocsi I."/>
            <person name="Scazzocchio C."/>
            <person name="Seiboth B."/>
            <person name="vanKuyk P.A."/>
            <person name="Wortman J."/>
            <person name="Dyer P.S."/>
            <person name="Grigoriev I.V."/>
        </authorList>
    </citation>
    <scope>NUCLEOTIDE SEQUENCE [LARGE SCALE GENOMIC DNA]</scope>
    <source>
        <strain evidence="8">CBS 593.65</strain>
    </source>
</reference>
<keyword evidence="6" id="KW-0503">Monooxygenase</keyword>
<dbReference type="AlphaFoldDB" id="A0A1L9T2Q8"/>
<gene>
    <name evidence="7" type="ORF">ASPSYDRAFT_1164470</name>
</gene>
<evidence type="ECO:0000256" key="6">
    <source>
        <dbReference type="ARBA" id="ARBA00023033"/>
    </source>
</evidence>
<sequence>LDVADSVLVPETVQKWFTQHGDVFYTRIGGSDYICVSSPKAVKDLMHKKSSVYSSRPPLPLLQDVASAGRRQLFMYGPQLKGNIRKYSHNLLNAQAAVKYQPVQDLGSLRLIHDLLRTPDYFYQHNRRYSSSVIIYLT</sequence>
<name>A0A1L9T2Q8_9EURO</name>
<evidence type="ECO:0000313" key="7">
    <source>
        <dbReference type="EMBL" id="OJJ53631.1"/>
    </source>
</evidence>
<evidence type="ECO:0000313" key="8">
    <source>
        <dbReference type="Proteomes" id="UP000184356"/>
    </source>
</evidence>
<evidence type="ECO:0000256" key="1">
    <source>
        <dbReference type="ARBA" id="ARBA00001971"/>
    </source>
</evidence>
<dbReference type="InterPro" id="IPR050364">
    <property type="entry name" value="Cytochrome_P450_fung"/>
</dbReference>
<dbReference type="GeneID" id="63756225"/>
<organism evidence="7 8">
    <name type="scientific">Aspergillus sydowii CBS 593.65</name>
    <dbReference type="NCBI Taxonomy" id="1036612"/>
    <lineage>
        <taxon>Eukaryota</taxon>
        <taxon>Fungi</taxon>
        <taxon>Dikarya</taxon>
        <taxon>Ascomycota</taxon>
        <taxon>Pezizomycotina</taxon>
        <taxon>Eurotiomycetes</taxon>
        <taxon>Eurotiomycetidae</taxon>
        <taxon>Eurotiales</taxon>
        <taxon>Aspergillaceae</taxon>
        <taxon>Aspergillus</taxon>
        <taxon>Aspergillus subgen. Nidulantes</taxon>
    </lineage>
</organism>
<dbReference type="VEuPathDB" id="FungiDB:ASPSYDRAFT_1164470"/>
<dbReference type="RefSeq" id="XP_040697437.1">
    <property type="nucleotide sequence ID" value="XM_040840152.1"/>
</dbReference>
<keyword evidence="5" id="KW-0408">Iron</keyword>
<evidence type="ECO:0000256" key="5">
    <source>
        <dbReference type="ARBA" id="ARBA00023004"/>
    </source>
</evidence>
<comment type="cofactor">
    <cofactor evidence="1">
        <name>heme</name>
        <dbReference type="ChEBI" id="CHEBI:30413"/>
    </cofactor>
</comment>
<dbReference type="InterPro" id="IPR036396">
    <property type="entry name" value="Cyt_P450_sf"/>
</dbReference>
<accession>A0A1L9T2Q8</accession>
<dbReference type="PANTHER" id="PTHR46300:SF2">
    <property type="entry name" value="CYTOCHROME P450 MONOOXYGENASE ALNH-RELATED"/>
    <property type="match status" value="1"/>
</dbReference>
<keyword evidence="3" id="KW-0479">Metal-binding</keyword>
<dbReference type="GO" id="GO:0020037">
    <property type="term" value="F:heme binding"/>
    <property type="evidence" value="ECO:0007669"/>
    <property type="project" value="InterPro"/>
</dbReference>
<feature type="non-terminal residue" evidence="7">
    <location>
        <position position="1"/>
    </location>
</feature>
<dbReference type="STRING" id="1036612.A0A1L9T2Q8"/>
<evidence type="ECO:0000256" key="3">
    <source>
        <dbReference type="ARBA" id="ARBA00022723"/>
    </source>
</evidence>
<dbReference type="SUPFAM" id="SSF48264">
    <property type="entry name" value="Cytochrome P450"/>
    <property type="match status" value="1"/>
</dbReference>
<comment type="similarity">
    <text evidence="2">Belongs to the cytochrome P450 family.</text>
</comment>
<dbReference type="GO" id="GO:0016705">
    <property type="term" value="F:oxidoreductase activity, acting on paired donors, with incorporation or reduction of molecular oxygen"/>
    <property type="evidence" value="ECO:0007669"/>
    <property type="project" value="InterPro"/>
</dbReference>
<protein>
    <submittedName>
        <fullName evidence="7">Uncharacterized protein</fullName>
    </submittedName>
</protein>
<evidence type="ECO:0000256" key="4">
    <source>
        <dbReference type="ARBA" id="ARBA00023002"/>
    </source>
</evidence>
<dbReference type="Proteomes" id="UP000184356">
    <property type="component" value="Unassembled WGS sequence"/>
</dbReference>
<dbReference type="GO" id="GO:0004497">
    <property type="term" value="F:monooxygenase activity"/>
    <property type="evidence" value="ECO:0007669"/>
    <property type="project" value="UniProtKB-KW"/>
</dbReference>
<dbReference type="OrthoDB" id="1103324at2759"/>
<dbReference type="PANTHER" id="PTHR46300">
    <property type="entry name" value="P450, PUTATIVE (EUROFUNG)-RELATED-RELATED"/>
    <property type="match status" value="1"/>
</dbReference>
<proteinExistence type="inferred from homology"/>